<reference evidence="1 2" key="1">
    <citation type="submission" date="2018-06" db="EMBL/GenBank/DDBJ databases">
        <title>Comparative genomics reveals the genomic features of Rhizophagus irregularis, R. cerebriforme, R. diaphanum and Gigaspora rosea, and their symbiotic lifestyle signature.</title>
        <authorList>
            <person name="Morin E."/>
            <person name="San Clemente H."/>
            <person name="Chen E.C.H."/>
            <person name="De La Providencia I."/>
            <person name="Hainaut M."/>
            <person name="Kuo A."/>
            <person name="Kohler A."/>
            <person name="Murat C."/>
            <person name="Tang N."/>
            <person name="Roy S."/>
            <person name="Loubradou J."/>
            <person name="Henrissat B."/>
            <person name="Grigoriev I.V."/>
            <person name="Corradi N."/>
            <person name="Roux C."/>
            <person name="Martin F.M."/>
        </authorList>
    </citation>
    <scope>NUCLEOTIDE SEQUENCE [LARGE SCALE GENOMIC DNA]</scope>
    <source>
        <strain evidence="1 2">DAOM 227022</strain>
    </source>
</reference>
<evidence type="ECO:0000313" key="2">
    <source>
        <dbReference type="Proteomes" id="UP000265703"/>
    </source>
</evidence>
<gene>
    <name evidence="1" type="ORF">C1645_814859</name>
</gene>
<evidence type="ECO:0000313" key="1">
    <source>
        <dbReference type="EMBL" id="RIA96824.1"/>
    </source>
</evidence>
<keyword evidence="2" id="KW-1185">Reference proteome</keyword>
<name>A0A397TPP0_9GLOM</name>
<comment type="caution">
    <text evidence="1">The sequence shown here is derived from an EMBL/GenBank/DDBJ whole genome shotgun (WGS) entry which is preliminary data.</text>
</comment>
<accession>A0A397TPP0</accession>
<dbReference type="EMBL" id="QKYT01000038">
    <property type="protein sequence ID" value="RIA96824.1"/>
    <property type="molecule type" value="Genomic_DNA"/>
</dbReference>
<dbReference type="Proteomes" id="UP000265703">
    <property type="component" value="Unassembled WGS sequence"/>
</dbReference>
<protein>
    <submittedName>
        <fullName evidence="1">Uncharacterized protein</fullName>
    </submittedName>
</protein>
<organism evidence="1 2">
    <name type="scientific">Glomus cerebriforme</name>
    <dbReference type="NCBI Taxonomy" id="658196"/>
    <lineage>
        <taxon>Eukaryota</taxon>
        <taxon>Fungi</taxon>
        <taxon>Fungi incertae sedis</taxon>
        <taxon>Mucoromycota</taxon>
        <taxon>Glomeromycotina</taxon>
        <taxon>Glomeromycetes</taxon>
        <taxon>Glomerales</taxon>
        <taxon>Glomeraceae</taxon>
        <taxon>Glomus</taxon>
    </lineage>
</organism>
<sequence length="67" mass="7497">MVSSPSSSIWNEKGKRSILESETVLLAFELVCEIEKWFAPGLRKLKHSVCFLKFGFLEIPGLGIGIE</sequence>
<dbReference type="AlphaFoldDB" id="A0A397TPP0"/>
<proteinExistence type="predicted"/>